<accession>A0A9P1D0P5</accession>
<comment type="caution">
    <text evidence="2">The sequence shown here is derived from an EMBL/GenBank/DDBJ whole genome shotgun (WGS) entry which is preliminary data.</text>
</comment>
<feature type="non-terminal residue" evidence="2">
    <location>
        <position position="1"/>
    </location>
</feature>
<gene>
    <name evidence="2" type="ORF">C1SCF055_LOCUS27316</name>
</gene>
<dbReference type="Proteomes" id="UP001152797">
    <property type="component" value="Unassembled WGS sequence"/>
</dbReference>
<reference evidence="2" key="1">
    <citation type="submission" date="2022-10" db="EMBL/GenBank/DDBJ databases">
        <authorList>
            <person name="Chen Y."/>
            <person name="Dougan E. K."/>
            <person name="Chan C."/>
            <person name="Rhodes N."/>
            <person name="Thang M."/>
        </authorList>
    </citation>
    <scope>NUCLEOTIDE SEQUENCE</scope>
</reference>
<evidence type="ECO:0000256" key="1">
    <source>
        <dbReference type="SAM" id="MobiDB-lite"/>
    </source>
</evidence>
<dbReference type="EMBL" id="CAMXCT020002903">
    <property type="protein sequence ID" value="CAL1154634.1"/>
    <property type="molecule type" value="Genomic_DNA"/>
</dbReference>
<dbReference type="EMBL" id="CAMXCT030002903">
    <property type="protein sequence ID" value="CAL4788571.1"/>
    <property type="molecule type" value="Genomic_DNA"/>
</dbReference>
<reference evidence="3 4" key="2">
    <citation type="submission" date="2024-05" db="EMBL/GenBank/DDBJ databases">
        <authorList>
            <person name="Chen Y."/>
            <person name="Shah S."/>
            <person name="Dougan E. K."/>
            <person name="Thang M."/>
            <person name="Chan C."/>
        </authorList>
    </citation>
    <scope>NUCLEOTIDE SEQUENCE [LARGE SCALE GENOMIC DNA]</scope>
</reference>
<feature type="region of interest" description="Disordered" evidence="1">
    <location>
        <begin position="54"/>
        <end position="82"/>
    </location>
</feature>
<organism evidence="2">
    <name type="scientific">Cladocopium goreaui</name>
    <dbReference type="NCBI Taxonomy" id="2562237"/>
    <lineage>
        <taxon>Eukaryota</taxon>
        <taxon>Sar</taxon>
        <taxon>Alveolata</taxon>
        <taxon>Dinophyceae</taxon>
        <taxon>Suessiales</taxon>
        <taxon>Symbiodiniaceae</taxon>
        <taxon>Cladocopium</taxon>
    </lineage>
</organism>
<evidence type="ECO:0000313" key="4">
    <source>
        <dbReference type="Proteomes" id="UP001152797"/>
    </source>
</evidence>
<dbReference type="EMBL" id="CAMXCT010002903">
    <property type="protein sequence ID" value="CAI4001259.1"/>
    <property type="molecule type" value="Genomic_DNA"/>
</dbReference>
<evidence type="ECO:0000313" key="2">
    <source>
        <dbReference type="EMBL" id="CAI4001259.1"/>
    </source>
</evidence>
<name>A0A9P1D0P5_9DINO</name>
<dbReference type="AlphaFoldDB" id="A0A9P1D0P5"/>
<sequence>PERWSGGALGPHVICSGSGVDQKADCIALEVANSAIIAVDSQLHEKHDVVMGVTNGSFGDGLPRRKTAPGTPQTERESQPARCQTAHFLTVDRTELFVV</sequence>
<keyword evidence="4" id="KW-1185">Reference proteome</keyword>
<evidence type="ECO:0000313" key="3">
    <source>
        <dbReference type="EMBL" id="CAL4788571.1"/>
    </source>
</evidence>
<protein>
    <submittedName>
        <fullName evidence="2">Uncharacterized protein</fullName>
    </submittedName>
</protein>
<proteinExistence type="predicted"/>